<evidence type="ECO:0000313" key="3">
    <source>
        <dbReference type="Proteomes" id="UP001284601"/>
    </source>
</evidence>
<feature type="transmembrane region" description="Helical" evidence="1">
    <location>
        <begin position="61"/>
        <end position="82"/>
    </location>
</feature>
<reference evidence="3" key="1">
    <citation type="submission" date="2023-07" db="EMBL/GenBank/DDBJ databases">
        <title>Conexibacter stalactiti sp. nov., isolated from stalactites in a lava cave and emended description of the genus Conexibacter.</title>
        <authorList>
            <person name="Lee S.D."/>
        </authorList>
    </citation>
    <scope>NUCLEOTIDE SEQUENCE [LARGE SCALE GENOMIC DNA]</scope>
    <source>
        <strain evidence="3">KCTC 39840</strain>
    </source>
</reference>
<name>A0ABU4I1I3_9ACTN</name>
<keyword evidence="1" id="KW-0472">Membrane</keyword>
<dbReference type="EMBL" id="JAWSTH010000123">
    <property type="protein sequence ID" value="MDW5598159.1"/>
    <property type="molecule type" value="Genomic_DNA"/>
</dbReference>
<comment type="caution">
    <text evidence="2">The sequence shown here is derived from an EMBL/GenBank/DDBJ whole genome shotgun (WGS) entry which is preliminary data.</text>
</comment>
<dbReference type="RefSeq" id="WP_318600626.1">
    <property type="nucleotide sequence ID" value="NZ_JAWSTH010000123.1"/>
</dbReference>
<gene>
    <name evidence="2" type="ORF">R7226_27630</name>
</gene>
<evidence type="ECO:0000313" key="2">
    <source>
        <dbReference type="EMBL" id="MDW5598159.1"/>
    </source>
</evidence>
<keyword evidence="1" id="KW-1133">Transmembrane helix</keyword>
<accession>A0ABU4I1I3</accession>
<proteinExistence type="predicted"/>
<sequence length="84" mass="8583">MTRRADIVPIAAGVATAALADARLPDPGQPSTIAVAAVLGGMVGGAIARMRRLPQESVTRFTQTGAFVAGWGAALIWLGLWATP</sequence>
<organism evidence="2 3">
    <name type="scientific">Conexibacter stalactiti</name>
    <dbReference type="NCBI Taxonomy" id="1940611"/>
    <lineage>
        <taxon>Bacteria</taxon>
        <taxon>Bacillati</taxon>
        <taxon>Actinomycetota</taxon>
        <taxon>Thermoleophilia</taxon>
        <taxon>Solirubrobacterales</taxon>
        <taxon>Conexibacteraceae</taxon>
        <taxon>Conexibacter</taxon>
    </lineage>
</organism>
<dbReference type="Proteomes" id="UP001284601">
    <property type="component" value="Unassembled WGS sequence"/>
</dbReference>
<evidence type="ECO:0000256" key="1">
    <source>
        <dbReference type="SAM" id="Phobius"/>
    </source>
</evidence>
<protein>
    <submittedName>
        <fullName evidence="2">Uncharacterized protein</fullName>
    </submittedName>
</protein>
<keyword evidence="1" id="KW-0812">Transmembrane</keyword>
<keyword evidence="3" id="KW-1185">Reference proteome</keyword>
<feature type="transmembrane region" description="Helical" evidence="1">
    <location>
        <begin position="32"/>
        <end position="49"/>
    </location>
</feature>